<dbReference type="Proteomes" id="UP000011509">
    <property type="component" value="Unassembled WGS sequence"/>
</dbReference>
<accession>M0EEK7</accession>
<sequence length="108" mass="11500">MGIALESLLILLLSSVAFYTVRDLPRWGISRSGQWRAVRIGAGTALGFAALAAVVWLIWLIGHHAFKLSFLLSFAASLGAAVGSRGSLYAVKADEQLTEAQELATLLS</sequence>
<comment type="caution">
    <text evidence="2">The sequence shown here is derived from an EMBL/GenBank/DDBJ whole genome shotgun (WGS) entry which is preliminary data.</text>
</comment>
<feature type="transmembrane region" description="Helical" evidence="1">
    <location>
        <begin position="41"/>
        <end position="61"/>
    </location>
</feature>
<organism evidence="2 3">
    <name type="scientific">Halorubrum coriense DSM 10284</name>
    <dbReference type="NCBI Taxonomy" id="1227466"/>
    <lineage>
        <taxon>Archaea</taxon>
        <taxon>Methanobacteriati</taxon>
        <taxon>Methanobacteriota</taxon>
        <taxon>Stenosarchaea group</taxon>
        <taxon>Halobacteria</taxon>
        <taxon>Halobacteriales</taxon>
        <taxon>Haloferacaceae</taxon>
        <taxon>Halorubrum</taxon>
    </lineage>
</organism>
<keyword evidence="3" id="KW-1185">Reference proteome</keyword>
<evidence type="ECO:0000313" key="2">
    <source>
        <dbReference type="EMBL" id="ELZ46226.1"/>
    </source>
</evidence>
<feature type="non-terminal residue" evidence="2">
    <location>
        <position position="108"/>
    </location>
</feature>
<dbReference type="AlphaFoldDB" id="M0EEK7"/>
<proteinExistence type="predicted"/>
<evidence type="ECO:0000256" key="1">
    <source>
        <dbReference type="SAM" id="Phobius"/>
    </source>
</evidence>
<name>M0EEK7_9EURY</name>
<reference evidence="2 3" key="1">
    <citation type="journal article" date="2014" name="PLoS Genet.">
        <title>Phylogenetically driven sequencing of extremely halophilic archaea reveals strategies for static and dynamic osmo-response.</title>
        <authorList>
            <person name="Becker E.A."/>
            <person name="Seitzer P.M."/>
            <person name="Tritt A."/>
            <person name="Larsen D."/>
            <person name="Krusor M."/>
            <person name="Yao A.I."/>
            <person name="Wu D."/>
            <person name="Madern D."/>
            <person name="Eisen J.A."/>
            <person name="Darling A.E."/>
            <person name="Facciotti M.T."/>
        </authorList>
    </citation>
    <scope>NUCLEOTIDE SEQUENCE [LARGE SCALE GENOMIC DNA]</scope>
    <source>
        <strain evidence="2 3">DSM 10284</strain>
    </source>
</reference>
<evidence type="ECO:0000313" key="3">
    <source>
        <dbReference type="Proteomes" id="UP000011509"/>
    </source>
</evidence>
<protein>
    <submittedName>
        <fullName evidence="2">Uncharacterized protein</fullName>
    </submittedName>
</protein>
<gene>
    <name evidence="2" type="ORF">C464_11513</name>
</gene>
<dbReference type="EMBL" id="AOJL01000044">
    <property type="protein sequence ID" value="ELZ46226.1"/>
    <property type="molecule type" value="Genomic_DNA"/>
</dbReference>
<keyword evidence="1" id="KW-0812">Transmembrane</keyword>
<keyword evidence="1" id="KW-1133">Transmembrane helix</keyword>
<keyword evidence="1" id="KW-0472">Membrane</keyword>